<protein>
    <submittedName>
        <fullName evidence="2">Uncharacterized protein</fullName>
    </submittedName>
</protein>
<dbReference type="Proteomes" id="UP000240760">
    <property type="component" value="Unassembled WGS sequence"/>
</dbReference>
<proteinExistence type="predicted"/>
<feature type="compositionally biased region" description="Low complexity" evidence="1">
    <location>
        <begin position="70"/>
        <end position="111"/>
    </location>
</feature>
<reference evidence="2 3" key="1">
    <citation type="submission" date="2016-07" db="EMBL/GenBank/DDBJ databases">
        <title>Multiple horizontal gene transfer events from other fungi enriched the ability of initially mycotrophic Trichoderma (Ascomycota) to feed on dead plant biomass.</title>
        <authorList>
            <consortium name="DOE Joint Genome Institute"/>
            <person name="Aerts A."/>
            <person name="Atanasova L."/>
            <person name="Chenthamara K."/>
            <person name="Zhang J."/>
            <person name="Grujic M."/>
            <person name="Henrissat B."/>
            <person name="Kuo A."/>
            <person name="Salamov A."/>
            <person name="Lipzen A."/>
            <person name="Labutti K."/>
            <person name="Barry K."/>
            <person name="Miao Y."/>
            <person name="Rahimi M.J."/>
            <person name="Shen Q."/>
            <person name="Grigoriev I.V."/>
            <person name="Kubicek C.P."/>
            <person name="Druzhinina I.S."/>
        </authorList>
    </citation>
    <scope>NUCLEOTIDE SEQUENCE [LARGE SCALE GENOMIC DNA]</scope>
    <source>
        <strain evidence="2 3">ATCC 18648</strain>
    </source>
</reference>
<dbReference type="STRING" id="983965.A0A2T4BVH0"/>
<gene>
    <name evidence="2" type="ORF">M440DRAFT_1318781</name>
</gene>
<evidence type="ECO:0000313" key="2">
    <source>
        <dbReference type="EMBL" id="PTB73289.1"/>
    </source>
</evidence>
<feature type="compositionally biased region" description="Polar residues" evidence="1">
    <location>
        <begin position="130"/>
        <end position="147"/>
    </location>
</feature>
<feature type="region of interest" description="Disordered" evidence="1">
    <location>
        <begin position="63"/>
        <end position="147"/>
    </location>
</feature>
<organism evidence="2 3">
    <name type="scientific">Trichoderma longibrachiatum ATCC 18648</name>
    <dbReference type="NCBI Taxonomy" id="983965"/>
    <lineage>
        <taxon>Eukaryota</taxon>
        <taxon>Fungi</taxon>
        <taxon>Dikarya</taxon>
        <taxon>Ascomycota</taxon>
        <taxon>Pezizomycotina</taxon>
        <taxon>Sordariomycetes</taxon>
        <taxon>Hypocreomycetidae</taxon>
        <taxon>Hypocreales</taxon>
        <taxon>Hypocreaceae</taxon>
        <taxon>Trichoderma</taxon>
    </lineage>
</organism>
<evidence type="ECO:0000256" key="1">
    <source>
        <dbReference type="SAM" id="MobiDB-lite"/>
    </source>
</evidence>
<accession>A0A2T4BVH0</accession>
<evidence type="ECO:0000313" key="3">
    <source>
        <dbReference type="Proteomes" id="UP000240760"/>
    </source>
</evidence>
<dbReference type="OrthoDB" id="3565477at2759"/>
<dbReference type="EMBL" id="KZ679139">
    <property type="protein sequence ID" value="PTB73289.1"/>
    <property type="molecule type" value="Genomic_DNA"/>
</dbReference>
<name>A0A2T4BVH0_TRILO</name>
<sequence length="171" mass="16317">VTTGPAATETGSPVTSAAPQFSTSTIFTTSVRTITQCPPEVTNCPTRPKTVTDTIAISTTICPVTATETPGQPAQPSGPAGSGSSPSGPAGGAPPASSGSGSSPSSPAGGAPPAGGSGYPTPPAGSAPAQTSGGSSPVTTGAPQFSTSTIFTTSVRTITQCPPEVTNCPTR</sequence>
<feature type="non-terminal residue" evidence="2">
    <location>
        <position position="1"/>
    </location>
</feature>
<feature type="non-terminal residue" evidence="2">
    <location>
        <position position="171"/>
    </location>
</feature>
<dbReference type="AlphaFoldDB" id="A0A2T4BVH0"/>
<keyword evidence="3" id="KW-1185">Reference proteome</keyword>